<evidence type="ECO:0000313" key="1">
    <source>
        <dbReference type="EMBL" id="AFC26725.1"/>
    </source>
</evidence>
<dbReference type="AlphaFoldDB" id="H6L8K0"/>
<proteinExistence type="predicted"/>
<dbReference type="HOGENOM" id="CLU_2571886_0_0_10"/>
<sequence length="81" mass="9299">MSIKVWGPRPASRRLAGRRYASPLAGLLGPAFFSLRSKNLVWPTATAAQRWAAQRSFFLLGILLWRFWPLPKFLLKEQKTT</sequence>
<dbReference type="STRING" id="984262.SGRA_4010"/>
<protein>
    <submittedName>
        <fullName evidence="1">Uncharacterized protein</fullName>
    </submittedName>
</protein>
<evidence type="ECO:0000313" key="2">
    <source>
        <dbReference type="Proteomes" id="UP000007519"/>
    </source>
</evidence>
<dbReference type="KEGG" id="sgn:SGRA_4010"/>
<gene>
    <name evidence="1" type="ordered locus">SGRA_4010</name>
</gene>
<reference evidence="1 2" key="1">
    <citation type="journal article" date="2012" name="Stand. Genomic Sci.">
        <title>Complete genome sequencing and analysis of Saprospira grandis str. Lewin, a predatory marine bacterium.</title>
        <authorList>
            <person name="Saw J.H."/>
            <person name="Yuryev A."/>
            <person name="Kanbe M."/>
            <person name="Hou S."/>
            <person name="Young A.G."/>
            <person name="Aizawa S."/>
            <person name="Alam M."/>
        </authorList>
    </citation>
    <scope>NUCLEOTIDE SEQUENCE [LARGE SCALE GENOMIC DNA]</scope>
    <source>
        <strain evidence="1 2">Lewin</strain>
    </source>
</reference>
<organism evidence="1 2">
    <name type="scientific">Saprospira grandis (strain Lewin)</name>
    <dbReference type="NCBI Taxonomy" id="984262"/>
    <lineage>
        <taxon>Bacteria</taxon>
        <taxon>Pseudomonadati</taxon>
        <taxon>Bacteroidota</taxon>
        <taxon>Saprospiria</taxon>
        <taxon>Saprospirales</taxon>
        <taxon>Saprospiraceae</taxon>
        <taxon>Saprospira</taxon>
    </lineage>
</organism>
<dbReference type="EMBL" id="CP002831">
    <property type="protein sequence ID" value="AFC26725.1"/>
    <property type="molecule type" value="Genomic_DNA"/>
</dbReference>
<dbReference type="Proteomes" id="UP000007519">
    <property type="component" value="Chromosome"/>
</dbReference>
<accession>H6L8K0</accession>
<keyword evidence="2" id="KW-1185">Reference proteome</keyword>
<name>H6L8K0_SAPGL</name>